<gene>
    <name evidence="3" type="ORF">AMSG_05277</name>
</gene>
<dbReference type="Pfam" id="PF04083">
    <property type="entry name" value="Abhydro_lipase"/>
    <property type="match status" value="1"/>
</dbReference>
<dbReference type="Proteomes" id="UP000054408">
    <property type="component" value="Unassembled WGS sequence"/>
</dbReference>
<name>A0A0L0DAB3_THETB</name>
<dbReference type="SUPFAM" id="SSF53474">
    <property type="entry name" value="alpha/beta-Hydrolases"/>
    <property type="match status" value="1"/>
</dbReference>
<dbReference type="Gene3D" id="3.40.50.1820">
    <property type="entry name" value="alpha/beta hydrolase"/>
    <property type="match status" value="1"/>
</dbReference>
<dbReference type="OrthoDB" id="9974421at2759"/>
<protein>
    <submittedName>
        <fullName evidence="3">Triacylglycerol lipase</fullName>
    </submittedName>
</protein>
<dbReference type="AlphaFoldDB" id="A0A0L0DAB3"/>
<sequence length="391" mass="42716">MAFVVVGMEAALRVTVFLIPSFVIRAASSLRKQALRALPPSLRSLRGVAEPADPCMVTATYSASTSELARFYGYGCEEHAAVTSDGFVLILHRITPRHGPRHGAPPVLVQHGLLQCSETWVTTNDALAFALVDAGFDVWLANNRGNRYSCKHTRLRPDDRRYWDFSLDQHALIDLPTNVDAVLESRAPSGWRTSASRRARPWALPAFRSRRSSRPRSMCLWRLRLPPALSASNQACSRLLSTAHPTRSICYLATRALCRRPSGGATTSRRASLSPPLTSASAICLAGGRRPCRAFARSSATRISIRRRRSRPSSTGSRLSSPTGSRCTTTPLRQTLHTPVPSRSSIPSRSSPCHSRSSTVAKTSCLTLSGCSRLCRRQPPSPAFHTTSTST</sequence>
<dbReference type="STRING" id="461836.A0A0L0DAB3"/>
<evidence type="ECO:0000259" key="2">
    <source>
        <dbReference type="Pfam" id="PF04083"/>
    </source>
</evidence>
<feature type="domain" description="Partial AB-hydrolase lipase" evidence="2">
    <location>
        <begin position="65"/>
        <end position="123"/>
    </location>
</feature>
<dbReference type="InterPro" id="IPR006693">
    <property type="entry name" value="AB_hydrolase_lipase"/>
</dbReference>
<organism evidence="3 4">
    <name type="scientific">Thecamonas trahens ATCC 50062</name>
    <dbReference type="NCBI Taxonomy" id="461836"/>
    <lineage>
        <taxon>Eukaryota</taxon>
        <taxon>Apusozoa</taxon>
        <taxon>Apusomonadida</taxon>
        <taxon>Apusomonadidae</taxon>
        <taxon>Thecamonas</taxon>
    </lineage>
</organism>
<dbReference type="PANTHER" id="PTHR11005">
    <property type="entry name" value="LYSOSOMAL ACID LIPASE-RELATED"/>
    <property type="match status" value="1"/>
</dbReference>
<evidence type="ECO:0000313" key="3">
    <source>
        <dbReference type="EMBL" id="KNC49282.1"/>
    </source>
</evidence>
<dbReference type="RefSeq" id="XP_013757996.1">
    <property type="nucleotide sequence ID" value="XM_013902542.1"/>
</dbReference>
<accession>A0A0L0DAB3</accession>
<evidence type="ECO:0000256" key="1">
    <source>
        <dbReference type="SAM" id="MobiDB-lite"/>
    </source>
</evidence>
<reference evidence="3 4" key="1">
    <citation type="submission" date="2010-05" db="EMBL/GenBank/DDBJ databases">
        <title>The Genome Sequence of Thecamonas trahens ATCC 50062.</title>
        <authorList>
            <consortium name="The Broad Institute Genome Sequencing Platform"/>
            <person name="Russ C."/>
            <person name="Cuomo C."/>
            <person name="Shea T."/>
            <person name="Young S.K."/>
            <person name="Zeng Q."/>
            <person name="Koehrsen M."/>
            <person name="Haas B."/>
            <person name="Borodovsky M."/>
            <person name="Guigo R."/>
            <person name="Alvarado L."/>
            <person name="Berlin A."/>
            <person name="Bochicchio J."/>
            <person name="Borenstein D."/>
            <person name="Chapman S."/>
            <person name="Chen Z."/>
            <person name="Freedman E."/>
            <person name="Gellesch M."/>
            <person name="Goldberg J."/>
            <person name="Griggs A."/>
            <person name="Gujja S."/>
            <person name="Heilman E."/>
            <person name="Heiman D."/>
            <person name="Hepburn T."/>
            <person name="Howarth C."/>
            <person name="Jen D."/>
            <person name="Larson L."/>
            <person name="Mehta T."/>
            <person name="Park D."/>
            <person name="Pearson M."/>
            <person name="Roberts A."/>
            <person name="Saif S."/>
            <person name="Shenoy N."/>
            <person name="Sisk P."/>
            <person name="Stolte C."/>
            <person name="Sykes S."/>
            <person name="Thomson T."/>
            <person name="Walk T."/>
            <person name="White J."/>
            <person name="Yandava C."/>
            <person name="Burger G."/>
            <person name="Gray M.W."/>
            <person name="Holland P.W.H."/>
            <person name="King N."/>
            <person name="Lang F.B.F."/>
            <person name="Roger A.J."/>
            <person name="Ruiz-Trillo I."/>
            <person name="Lander E."/>
            <person name="Nusbaum C."/>
        </authorList>
    </citation>
    <scope>NUCLEOTIDE SEQUENCE [LARGE SCALE GENOMIC DNA]</scope>
    <source>
        <strain evidence="3 4">ATCC 50062</strain>
    </source>
</reference>
<keyword evidence="4" id="KW-1185">Reference proteome</keyword>
<feature type="compositionally biased region" description="Low complexity" evidence="1">
    <location>
        <begin position="341"/>
        <end position="357"/>
    </location>
</feature>
<dbReference type="eggNOG" id="KOG2624">
    <property type="taxonomic scope" value="Eukaryota"/>
</dbReference>
<dbReference type="GeneID" id="25564719"/>
<feature type="compositionally biased region" description="Polar residues" evidence="1">
    <location>
        <begin position="327"/>
        <end position="337"/>
    </location>
</feature>
<feature type="compositionally biased region" description="Low complexity" evidence="1">
    <location>
        <begin position="312"/>
        <end position="326"/>
    </location>
</feature>
<dbReference type="GO" id="GO:0006629">
    <property type="term" value="P:lipid metabolic process"/>
    <property type="evidence" value="ECO:0007669"/>
    <property type="project" value="InterPro"/>
</dbReference>
<dbReference type="InterPro" id="IPR029058">
    <property type="entry name" value="AB_hydrolase_fold"/>
</dbReference>
<feature type="region of interest" description="Disordered" evidence="1">
    <location>
        <begin position="300"/>
        <end position="357"/>
    </location>
</feature>
<proteinExistence type="predicted"/>
<evidence type="ECO:0000313" key="4">
    <source>
        <dbReference type="Proteomes" id="UP000054408"/>
    </source>
</evidence>
<dbReference type="EMBL" id="GL349454">
    <property type="protein sequence ID" value="KNC49282.1"/>
    <property type="molecule type" value="Genomic_DNA"/>
</dbReference>